<dbReference type="PANTHER" id="PTHR23088:SF27">
    <property type="entry name" value="DEAMINATED GLUTATHIONE AMIDASE"/>
    <property type="match status" value="1"/>
</dbReference>
<dbReference type="OrthoDB" id="9811121at2"/>
<dbReference type="PROSITE" id="PS50263">
    <property type="entry name" value="CN_HYDROLASE"/>
    <property type="match status" value="1"/>
</dbReference>
<evidence type="ECO:0000259" key="2">
    <source>
        <dbReference type="PROSITE" id="PS50263"/>
    </source>
</evidence>
<protein>
    <submittedName>
        <fullName evidence="3">Carbon-nitrogen hydrolase family protein</fullName>
    </submittedName>
</protein>
<gene>
    <name evidence="3" type="ORF">E3O06_14645</name>
</gene>
<dbReference type="PROSITE" id="PS01227">
    <property type="entry name" value="UPF0012"/>
    <property type="match status" value="1"/>
</dbReference>
<accession>A0A4R8USL8</accession>
<dbReference type="AlphaFoldDB" id="A0A4R8USL8"/>
<dbReference type="GO" id="GO:0016787">
    <property type="term" value="F:hydrolase activity"/>
    <property type="evidence" value="ECO:0007669"/>
    <property type="project" value="UniProtKB-KW"/>
</dbReference>
<dbReference type="Gene3D" id="3.60.110.10">
    <property type="entry name" value="Carbon-nitrogen hydrolase"/>
    <property type="match status" value="1"/>
</dbReference>
<feature type="domain" description="CN hydrolase" evidence="2">
    <location>
        <begin position="5"/>
        <end position="250"/>
    </location>
</feature>
<keyword evidence="4" id="KW-1185">Reference proteome</keyword>
<comment type="caution">
    <text evidence="3">The sequence shown here is derived from an EMBL/GenBank/DDBJ whole genome shotgun (WGS) entry which is preliminary data.</text>
</comment>
<dbReference type="InterPro" id="IPR001110">
    <property type="entry name" value="UPF0012_CS"/>
</dbReference>
<evidence type="ECO:0000313" key="4">
    <source>
        <dbReference type="Proteomes" id="UP000298173"/>
    </source>
</evidence>
<dbReference type="Pfam" id="PF00795">
    <property type="entry name" value="CN_hydrolase"/>
    <property type="match status" value="1"/>
</dbReference>
<sequence length="275" mass="29788">MSVSVRVTLAQIASGTDVDRNLTLLQQGAQRAAADGADLVVFPEYAMYEKKMVDATFAVIAQPVTGPFVAALAATARSLRITLVAGIVETNDHGARPYNTIVVLGPDGVLQTRYRKMHLFDSYGFRESEWIAPATDLSPVVCEVVGRSGERLRVGLMTCYDLRFPELGRELADAGADLVLVCSSWVPGPGKAEQWRVLAQARAIENSYFVGAVSQCPPISIGRSLLSDPAGRVLAELGPEPDLVTIDVDPDLVRQARVRTPALDHRRHTVQPRAQ</sequence>
<name>A0A4R8USL8_9MICO</name>
<dbReference type="PANTHER" id="PTHR23088">
    <property type="entry name" value="NITRILASE-RELATED"/>
    <property type="match status" value="1"/>
</dbReference>
<dbReference type="Proteomes" id="UP000298173">
    <property type="component" value="Unassembled WGS sequence"/>
</dbReference>
<keyword evidence="3" id="KW-0378">Hydrolase</keyword>
<organism evidence="3 4">
    <name type="scientific">Cryobacterium glaciale</name>
    <dbReference type="NCBI Taxonomy" id="1259145"/>
    <lineage>
        <taxon>Bacteria</taxon>
        <taxon>Bacillati</taxon>
        <taxon>Actinomycetota</taxon>
        <taxon>Actinomycetes</taxon>
        <taxon>Micrococcales</taxon>
        <taxon>Microbacteriaceae</taxon>
        <taxon>Cryobacterium</taxon>
    </lineage>
</organism>
<dbReference type="EMBL" id="SOEY01000030">
    <property type="protein sequence ID" value="TFB69570.1"/>
    <property type="molecule type" value="Genomic_DNA"/>
</dbReference>
<proteinExistence type="inferred from homology"/>
<dbReference type="InterPro" id="IPR036526">
    <property type="entry name" value="C-N_Hydrolase_sf"/>
</dbReference>
<evidence type="ECO:0000256" key="1">
    <source>
        <dbReference type="ARBA" id="ARBA00010613"/>
    </source>
</evidence>
<reference evidence="3 4" key="1">
    <citation type="submission" date="2019-03" db="EMBL/GenBank/DDBJ databases">
        <title>Genomics of glacier-inhabiting Cryobacterium strains.</title>
        <authorList>
            <person name="Liu Q."/>
            <person name="Xin Y.-H."/>
        </authorList>
    </citation>
    <scope>NUCLEOTIDE SEQUENCE [LARGE SCALE GENOMIC DNA]</scope>
    <source>
        <strain evidence="3 4">HLT2-23</strain>
    </source>
</reference>
<dbReference type="CDD" id="cd07581">
    <property type="entry name" value="nitrilase_3"/>
    <property type="match status" value="1"/>
</dbReference>
<dbReference type="InterPro" id="IPR003010">
    <property type="entry name" value="C-N_Hydrolase"/>
</dbReference>
<dbReference type="SUPFAM" id="SSF56317">
    <property type="entry name" value="Carbon-nitrogen hydrolase"/>
    <property type="match status" value="1"/>
</dbReference>
<evidence type="ECO:0000313" key="3">
    <source>
        <dbReference type="EMBL" id="TFB69570.1"/>
    </source>
</evidence>
<comment type="similarity">
    <text evidence="1">Belongs to the carbon-nitrogen hydrolase superfamily. NIT1/NIT2 family.</text>
</comment>